<keyword evidence="11" id="KW-0028">Amino-acid biosynthesis</keyword>
<evidence type="ECO:0000256" key="9">
    <source>
        <dbReference type="ARBA" id="ARBA00017684"/>
    </source>
</evidence>
<dbReference type="PIRSF" id="PIRSF001455">
    <property type="entry name" value="DHQ_synth"/>
    <property type="match status" value="1"/>
</dbReference>
<keyword evidence="13" id="KW-0547">Nucleotide-binding</keyword>
<evidence type="ECO:0000256" key="7">
    <source>
        <dbReference type="ARBA" id="ARBA00005412"/>
    </source>
</evidence>
<evidence type="ECO:0000259" key="19">
    <source>
        <dbReference type="Pfam" id="PF01761"/>
    </source>
</evidence>
<comment type="cofactor">
    <cofactor evidence="4">
        <name>Zn(2+)</name>
        <dbReference type="ChEBI" id="CHEBI:29105"/>
    </cofactor>
</comment>
<dbReference type="NCBIfam" id="TIGR01357">
    <property type="entry name" value="aroB"/>
    <property type="match status" value="1"/>
</dbReference>
<evidence type="ECO:0000259" key="20">
    <source>
        <dbReference type="Pfam" id="PF24621"/>
    </source>
</evidence>
<comment type="similarity">
    <text evidence="7">Belongs to the sugar phosphate cyclases superfamily. Dehydroquinate synthase family.</text>
</comment>
<evidence type="ECO:0000256" key="13">
    <source>
        <dbReference type="ARBA" id="ARBA00022741"/>
    </source>
</evidence>
<keyword evidence="14" id="KW-0862">Zinc</keyword>
<evidence type="ECO:0000256" key="17">
    <source>
        <dbReference type="ARBA" id="ARBA00023239"/>
    </source>
</evidence>
<evidence type="ECO:0000256" key="15">
    <source>
        <dbReference type="ARBA" id="ARBA00023027"/>
    </source>
</evidence>
<evidence type="ECO:0000313" key="21">
    <source>
        <dbReference type="EMBL" id="SVA64600.1"/>
    </source>
</evidence>
<dbReference type="Gene3D" id="3.40.50.1970">
    <property type="match status" value="1"/>
</dbReference>
<evidence type="ECO:0000256" key="14">
    <source>
        <dbReference type="ARBA" id="ARBA00022833"/>
    </source>
</evidence>
<gene>
    <name evidence="21" type="ORF">METZ01_LOCUS117454</name>
</gene>
<evidence type="ECO:0000256" key="10">
    <source>
        <dbReference type="ARBA" id="ARBA00022490"/>
    </source>
</evidence>
<reference evidence="21" key="1">
    <citation type="submission" date="2018-05" db="EMBL/GenBank/DDBJ databases">
        <authorList>
            <person name="Lanie J.A."/>
            <person name="Ng W.-L."/>
            <person name="Kazmierczak K.M."/>
            <person name="Andrzejewski T.M."/>
            <person name="Davidsen T.M."/>
            <person name="Wayne K.J."/>
            <person name="Tettelin H."/>
            <person name="Glass J.I."/>
            <person name="Rusch D."/>
            <person name="Podicherti R."/>
            <person name="Tsui H.-C.T."/>
            <person name="Winkler M.E."/>
        </authorList>
    </citation>
    <scope>NUCLEOTIDE SEQUENCE</scope>
</reference>
<dbReference type="CDD" id="cd08195">
    <property type="entry name" value="DHQS"/>
    <property type="match status" value="1"/>
</dbReference>
<dbReference type="Gene3D" id="1.20.1090.10">
    <property type="entry name" value="Dehydroquinate synthase-like - alpha domain"/>
    <property type="match status" value="1"/>
</dbReference>
<evidence type="ECO:0000256" key="12">
    <source>
        <dbReference type="ARBA" id="ARBA00022723"/>
    </source>
</evidence>
<dbReference type="PANTHER" id="PTHR43622">
    <property type="entry name" value="3-DEHYDROQUINATE SYNTHASE"/>
    <property type="match status" value="1"/>
</dbReference>
<evidence type="ECO:0000256" key="8">
    <source>
        <dbReference type="ARBA" id="ARBA00013031"/>
    </source>
</evidence>
<keyword evidence="15" id="KW-0520">NAD</keyword>
<dbReference type="GO" id="GO:0003856">
    <property type="term" value="F:3-dehydroquinate synthase activity"/>
    <property type="evidence" value="ECO:0007669"/>
    <property type="project" value="UniProtKB-EC"/>
</dbReference>
<evidence type="ECO:0000256" key="2">
    <source>
        <dbReference type="ARBA" id="ARBA00001911"/>
    </source>
</evidence>
<dbReference type="InterPro" id="IPR030963">
    <property type="entry name" value="DHQ_synth_fam"/>
</dbReference>
<evidence type="ECO:0000256" key="18">
    <source>
        <dbReference type="ARBA" id="ARBA00023285"/>
    </source>
</evidence>
<protein>
    <recommendedName>
        <fullName evidence="9">3-dehydroquinate synthase</fullName>
        <ecNumber evidence="8">4.2.3.4</ecNumber>
    </recommendedName>
</protein>
<evidence type="ECO:0000256" key="6">
    <source>
        <dbReference type="ARBA" id="ARBA00004661"/>
    </source>
</evidence>
<evidence type="ECO:0000256" key="3">
    <source>
        <dbReference type="ARBA" id="ARBA00001941"/>
    </source>
</evidence>
<keyword evidence="16" id="KW-0057">Aromatic amino acid biosynthesis</keyword>
<evidence type="ECO:0000256" key="1">
    <source>
        <dbReference type="ARBA" id="ARBA00001393"/>
    </source>
</evidence>
<keyword evidence="12" id="KW-0479">Metal-binding</keyword>
<dbReference type="GO" id="GO:0046872">
    <property type="term" value="F:metal ion binding"/>
    <property type="evidence" value="ECO:0007669"/>
    <property type="project" value="UniProtKB-KW"/>
</dbReference>
<dbReference type="Pfam" id="PF01761">
    <property type="entry name" value="DHQ_synthase"/>
    <property type="match status" value="1"/>
</dbReference>
<name>A0A381XJ28_9ZZZZ</name>
<keyword evidence="17" id="KW-0456">Lyase</keyword>
<proteinExistence type="inferred from homology"/>
<comment type="cofactor">
    <cofactor evidence="3">
        <name>Co(2+)</name>
        <dbReference type="ChEBI" id="CHEBI:48828"/>
    </cofactor>
</comment>
<evidence type="ECO:0000256" key="11">
    <source>
        <dbReference type="ARBA" id="ARBA00022605"/>
    </source>
</evidence>
<dbReference type="EMBL" id="UINC01015320">
    <property type="protein sequence ID" value="SVA64600.1"/>
    <property type="molecule type" value="Genomic_DNA"/>
</dbReference>
<comment type="subcellular location">
    <subcellularLocation>
        <location evidence="5">Cytoplasm</location>
    </subcellularLocation>
</comment>
<sequence length="368" mass="42037">MKTHKIQISTKTKKYSIFIGSKLIAKINKILSSQQLSFSKILIVIDKNIPSKFKLKLIKNLKSGVKKTYIFNPNERNKNQKNVDLIQNILFKNRFNRDDCLIAFGGGITGDVVGYCASSYKRGIKFINIPTTLLSQVDSSIGGKTGINNSYGKNLVGSFYQPDLVVSDIDVLKSLNSREIICGYAEMLKSSLLDGFKKFKYLDKNFNDIINLKQPFIGRAILNSCNLKKKIVQKDETEKNLRKVLNLGHTFAHAYESYLGFSNKLNHGEAVIIGIKNAVEFSNQCKLLKNKSYNLIRNHVDKIPLNKNFKQLFKTKDIDRIIFFMKSDKKNNSKDINIILIQNFGRIKTNYKIDQNVLKKFLISELNK</sequence>
<dbReference type="EC" id="4.2.3.4" evidence="8"/>
<accession>A0A381XJ28</accession>
<keyword evidence="10" id="KW-0963">Cytoplasm</keyword>
<comment type="catalytic activity">
    <reaction evidence="1">
        <text>7-phospho-2-dehydro-3-deoxy-D-arabino-heptonate = 3-dehydroquinate + phosphate</text>
        <dbReference type="Rhea" id="RHEA:21968"/>
        <dbReference type="ChEBI" id="CHEBI:32364"/>
        <dbReference type="ChEBI" id="CHEBI:43474"/>
        <dbReference type="ChEBI" id="CHEBI:58394"/>
        <dbReference type="EC" id="4.2.3.4"/>
    </reaction>
</comment>
<dbReference type="AlphaFoldDB" id="A0A381XJ28"/>
<dbReference type="GO" id="GO:0005737">
    <property type="term" value="C:cytoplasm"/>
    <property type="evidence" value="ECO:0007669"/>
    <property type="project" value="UniProtKB-SubCell"/>
</dbReference>
<feature type="domain" description="3-dehydroquinate synthase N-terminal" evidence="19">
    <location>
        <begin position="70"/>
        <end position="180"/>
    </location>
</feature>
<dbReference type="InterPro" id="IPR056179">
    <property type="entry name" value="DHQS_C"/>
</dbReference>
<feature type="domain" description="3-dehydroquinate synthase C-terminal" evidence="20">
    <location>
        <begin position="183"/>
        <end position="331"/>
    </location>
</feature>
<dbReference type="GO" id="GO:0008652">
    <property type="term" value="P:amino acid biosynthetic process"/>
    <property type="evidence" value="ECO:0007669"/>
    <property type="project" value="UniProtKB-KW"/>
</dbReference>
<keyword evidence="18" id="KW-0170">Cobalt</keyword>
<dbReference type="SUPFAM" id="SSF56796">
    <property type="entry name" value="Dehydroquinate synthase-like"/>
    <property type="match status" value="1"/>
</dbReference>
<dbReference type="GO" id="GO:0000166">
    <property type="term" value="F:nucleotide binding"/>
    <property type="evidence" value="ECO:0007669"/>
    <property type="project" value="UniProtKB-KW"/>
</dbReference>
<dbReference type="InterPro" id="IPR050071">
    <property type="entry name" value="Dehydroquinate_synthase"/>
</dbReference>
<comment type="pathway">
    <text evidence="6">Metabolic intermediate biosynthesis; chorismate biosynthesis; chorismate from D-erythrose 4-phosphate and phosphoenolpyruvate: step 2/7.</text>
</comment>
<dbReference type="Pfam" id="PF24621">
    <property type="entry name" value="DHQS_C"/>
    <property type="match status" value="1"/>
</dbReference>
<organism evidence="21">
    <name type="scientific">marine metagenome</name>
    <dbReference type="NCBI Taxonomy" id="408172"/>
    <lineage>
        <taxon>unclassified sequences</taxon>
        <taxon>metagenomes</taxon>
        <taxon>ecological metagenomes</taxon>
    </lineage>
</organism>
<dbReference type="InterPro" id="IPR016037">
    <property type="entry name" value="DHQ_synth_AroB"/>
</dbReference>
<evidence type="ECO:0000256" key="4">
    <source>
        <dbReference type="ARBA" id="ARBA00001947"/>
    </source>
</evidence>
<dbReference type="GO" id="GO:0009073">
    <property type="term" value="P:aromatic amino acid family biosynthetic process"/>
    <property type="evidence" value="ECO:0007669"/>
    <property type="project" value="UniProtKB-KW"/>
</dbReference>
<dbReference type="FunFam" id="3.40.50.1970:FF:000007">
    <property type="entry name" value="Pentafunctional AROM polypeptide"/>
    <property type="match status" value="1"/>
</dbReference>
<evidence type="ECO:0000256" key="16">
    <source>
        <dbReference type="ARBA" id="ARBA00023141"/>
    </source>
</evidence>
<comment type="cofactor">
    <cofactor evidence="2">
        <name>NAD(+)</name>
        <dbReference type="ChEBI" id="CHEBI:57540"/>
    </cofactor>
</comment>
<dbReference type="InterPro" id="IPR030960">
    <property type="entry name" value="DHQS/DOIS_N"/>
</dbReference>
<dbReference type="PANTHER" id="PTHR43622:SF7">
    <property type="entry name" value="3-DEHYDROQUINATE SYNTHASE, CHLOROPLASTIC"/>
    <property type="match status" value="1"/>
</dbReference>
<evidence type="ECO:0000256" key="5">
    <source>
        <dbReference type="ARBA" id="ARBA00004496"/>
    </source>
</evidence>